<evidence type="ECO:0000256" key="1">
    <source>
        <dbReference type="SAM" id="MobiDB-lite"/>
    </source>
</evidence>
<sequence>MHRPDAIHVHIAQDGSLTVTTDDISMPNHREADDLLQLLNQLAGGHTESVQRPERLLQEQHGDHSHLHHSHRA</sequence>
<dbReference type="RefSeq" id="WP_053379208.1">
    <property type="nucleotide sequence ID" value="NZ_CP011801.1"/>
</dbReference>
<feature type="compositionally biased region" description="Basic and acidic residues" evidence="1">
    <location>
        <begin position="49"/>
        <end position="65"/>
    </location>
</feature>
<dbReference type="AlphaFoldDB" id="A0A0K2GAK7"/>
<dbReference type="PATRIC" id="fig|42253.5.peg.1527"/>
<keyword evidence="3" id="KW-1185">Reference proteome</keyword>
<organism evidence="2 3">
    <name type="scientific">Nitrospira moscoviensis</name>
    <dbReference type="NCBI Taxonomy" id="42253"/>
    <lineage>
        <taxon>Bacteria</taxon>
        <taxon>Pseudomonadati</taxon>
        <taxon>Nitrospirota</taxon>
        <taxon>Nitrospiria</taxon>
        <taxon>Nitrospirales</taxon>
        <taxon>Nitrospiraceae</taxon>
        <taxon>Nitrospira</taxon>
    </lineage>
</organism>
<proteinExistence type="predicted"/>
<dbReference type="KEGG" id="nmv:NITMOv2_1553"/>
<dbReference type="Proteomes" id="UP000069205">
    <property type="component" value="Chromosome"/>
</dbReference>
<reference evidence="2 3" key="1">
    <citation type="journal article" date="2015" name="Proc. Natl. Acad. Sci. U.S.A.">
        <title>Expanded metabolic versatility of ubiquitous nitrite-oxidizing bacteria from the genus Nitrospira.</title>
        <authorList>
            <person name="Koch H."/>
            <person name="Lucker S."/>
            <person name="Albertsen M."/>
            <person name="Kitzinger K."/>
            <person name="Herbold C."/>
            <person name="Spieck E."/>
            <person name="Nielsen P.H."/>
            <person name="Wagner M."/>
            <person name="Daims H."/>
        </authorList>
    </citation>
    <scope>NUCLEOTIDE SEQUENCE [LARGE SCALE GENOMIC DNA]</scope>
    <source>
        <strain evidence="2 3">NSP M-1</strain>
    </source>
</reference>
<name>A0A0K2GAK7_NITMO</name>
<evidence type="ECO:0000313" key="2">
    <source>
        <dbReference type="EMBL" id="ALA57978.1"/>
    </source>
</evidence>
<dbReference type="STRING" id="42253.NITMOv2_1553"/>
<evidence type="ECO:0000313" key="3">
    <source>
        <dbReference type="Proteomes" id="UP000069205"/>
    </source>
</evidence>
<gene>
    <name evidence="2" type="ORF">NITMOv2_1553</name>
</gene>
<feature type="region of interest" description="Disordered" evidence="1">
    <location>
        <begin position="43"/>
        <end position="73"/>
    </location>
</feature>
<dbReference type="EMBL" id="CP011801">
    <property type="protein sequence ID" value="ALA57978.1"/>
    <property type="molecule type" value="Genomic_DNA"/>
</dbReference>
<protein>
    <submittedName>
        <fullName evidence="2">Uncharacterized protein</fullName>
    </submittedName>
</protein>
<accession>A0A0K2GAK7</accession>